<evidence type="ECO:0000259" key="1">
    <source>
        <dbReference type="PROSITE" id="PS51664"/>
    </source>
</evidence>
<dbReference type="EMBL" id="BOPG01000103">
    <property type="protein sequence ID" value="GIJ63829.1"/>
    <property type="molecule type" value="Genomic_DNA"/>
</dbReference>
<dbReference type="PANTHER" id="PTHR37809:SF1">
    <property type="entry name" value="RIBOSOMAL PROTEIN S12 METHYLTHIOTRANSFERASE ACCESSORY FACTOR YCAO"/>
    <property type="match status" value="1"/>
</dbReference>
<dbReference type="RefSeq" id="WP_204011173.1">
    <property type="nucleotide sequence ID" value="NZ_BOPG01000103.1"/>
</dbReference>
<keyword evidence="3" id="KW-1185">Reference proteome</keyword>
<dbReference type="NCBIfam" id="TIGR03882">
    <property type="entry name" value="cyclo_dehyd_2"/>
    <property type="match status" value="1"/>
</dbReference>
<accession>A0A8J3ZGP2</accession>
<dbReference type="Gene3D" id="3.40.50.720">
    <property type="entry name" value="NAD(P)-binding Rossmann-like Domain"/>
    <property type="match status" value="1"/>
</dbReference>
<dbReference type="Pfam" id="PF02624">
    <property type="entry name" value="YcaO"/>
    <property type="match status" value="1"/>
</dbReference>
<reference evidence="2" key="1">
    <citation type="submission" date="2021-01" db="EMBL/GenBank/DDBJ databases">
        <title>Whole genome shotgun sequence of Virgisporangium aurantiacum NBRC 16421.</title>
        <authorList>
            <person name="Komaki H."/>
            <person name="Tamura T."/>
        </authorList>
    </citation>
    <scope>NUCLEOTIDE SEQUENCE</scope>
    <source>
        <strain evidence="2">NBRC 16421</strain>
    </source>
</reference>
<dbReference type="InterPro" id="IPR027624">
    <property type="entry name" value="TOMM_cyclo_SagD"/>
</dbReference>
<evidence type="ECO:0000313" key="3">
    <source>
        <dbReference type="Proteomes" id="UP000612585"/>
    </source>
</evidence>
<organism evidence="2 3">
    <name type="scientific">Virgisporangium aurantiacum</name>
    <dbReference type="NCBI Taxonomy" id="175570"/>
    <lineage>
        <taxon>Bacteria</taxon>
        <taxon>Bacillati</taxon>
        <taxon>Actinomycetota</taxon>
        <taxon>Actinomycetes</taxon>
        <taxon>Micromonosporales</taxon>
        <taxon>Micromonosporaceae</taxon>
        <taxon>Virgisporangium</taxon>
    </lineage>
</organism>
<evidence type="ECO:0000313" key="2">
    <source>
        <dbReference type="EMBL" id="GIJ63829.1"/>
    </source>
</evidence>
<dbReference type="AlphaFoldDB" id="A0A8J3ZGP2"/>
<dbReference type="Gene3D" id="3.30.40.250">
    <property type="match status" value="1"/>
</dbReference>
<protein>
    <recommendedName>
        <fullName evidence="1">YcaO domain-containing protein</fullName>
    </recommendedName>
</protein>
<dbReference type="PANTHER" id="PTHR37809">
    <property type="entry name" value="RIBOSOMAL PROTEIN S12 METHYLTHIOTRANSFERASE ACCESSORY FACTOR YCAO"/>
    <property type="match status" value="1"/>
</dbReference>
<dbReference type="Gene3D" id="3.30.160.660">
    <property type="match status" value="1"/>
</dbReference>
<comment type="caution">
    <text evidence="2">The sequence shown here is derived from an EMBL/GenBank/DDBJ whole genome shotgun (WGS) entry which is preliminary data.</text>
</comment>
<dbReference type="InterPro" id="IPR022291">
    <property type="entry name" value="Bacteriocin_synth_cyclodeHase"/>
</dbReference>
<dbReference type="NCBIfam" id="TIGR03604">
    <property type="entry name" value="TOMM_cyclo_SagD"/>
    <property type="match status" value="1"/>
</dbReference>
<name>A0A8J3ZGP2_9ACTN</name>
<dbReference type="PROSITE" id="PS51664">
    <property type="entry name" value="YCAO"/>
    <property type="match status" value="1"/>
</dbReference>
<feature type="domain" description="YcaO" evidence="1">
    <location>
        <begin position="253"/>
        <end position="643"/>
    </location>
</feature>
<dbReference type="Proteomes" id="UP000612585">
    <property type="component" value="Unassembled WGS sequence"/>
</dbReference>
<proteinExistence type="predicted"/>
<sequence>MRADPPPAVVGRGRLAAAIAGRLAVSVLDGPDLIDADATAVVHAVDSWDAAAREPVREACSARGASWIPVWTELGRVFIGPMERHGTTGCVRCMELRRQRAHEYGRERAAALEAYDDRRSLWITDLACDTVAALVADDLAWLGTRTSGALLEVALDTLAVSSHRILPDPLCEVCGSLLDDSAALAELVLSSRPMAEPGSLRAAEARDRVAGLLDSYVDPETGLVRTVGRGVQGSLVVAVAPLHMRIDDRVERGFGRTRSYRTSEAIAVFEALERYGARPGARRTVVEGSFATLRRQALDPRRLGLHAPESYERPGFYYRTFDENAVCRWSWGYSLSRAEPVLVPEPTAFYGVPYDTASRPFAYELSNGCALGSCLEEAIIHGLLEVLERDSFLMTWYGRLPVPRIDFRGATDRAVPMQAAAIRAETGYEVRVFDTTMEHGIPSIWAMAVNPDPADGRPATLSTAGANPVVERAILNALSEMGPILADLDGRYRRDGARTEEMLRDPFTVEHMLDHSLLYANPEAAVRLGFLIGPDRRARPDVVLPIATGDPHTDLLDALLAMVKALADVDLEVIVVDQTTPEHRVGGLACVKVVVPGTLQMSFGHAQRRLVGLERPMSVPARLGYSAGRLSIGDLNPHPHPFP</sequence>
<dbReference type="Gene3D" id="3.30.1330.230">
    <property type="match status" value="1"/>
</dbReference>
<gene>
    <name evidence="2" type="ORF">Vau01_113450</name>
</gene>
<dbReference type="InterPro" id="IPR003776">
    <property type="entry name" value="YcaO-like_dom"/>
</dbReference>